<dbReference type="InterPro" id="IPR011006">
    <property type="entry name" value="CheY-like_superfamily"/>
</dbReference>
<keyword evidence="3 4" id="KW-0597">Phosphoprotein</keyword>
<accession>A0ABY4ZTS7</accession>
<name>A0ABY4ZTS7_9CAUL</name>
<dbReference type="GO" id="GO:0005524">
    <property type="term" value="F:ATP binding"/>
    <property type="evidence" value="ECO:0007669"/>
    <property type="project" value="UniProtKB-KW"/>
</dbReference>
<dbReference type="Pfam" id="PF00072">
    <property type="entry name" value="Response_reg"/>
    <property type="match status" value="1"/>
</dbReference>
<dbReference type="Pfam" id="PF02518">
    <property type="entry name" value="HATPase_c"/>
    <property type="match status" value="1"/>
</dbReference>
<dbReference type="Proteomes" id="UP001057520">
    <property type="component" value="Chromosome"/>
</dbReference>
<evidence type="ECO:0000256" key="4">
    <source>
        <dbReference type="PROSITE-ProRule" id="PRU00169"/>
    </source>
</evidence>
<dbReference type="InterPro" id="IPR036097">
    <property type="entry name" value="HisK_dim/P_sf"/>
</dbReference>
<feature type="domain" description="Response regulatory" evidence="6">
    <location>
        <begin position="404"/>
        <end position="514"/>
    </location>
</feature>
<dbReference type="InterPro" id="IPR005467">
    <property type="entry name" value="His_kinase_dom"/>
</dbReference>
<dbReference type="PROSITE" id="PS50110">
    <property type="entry name" value="RESPONSE_REGULATORY"/>
    <property type="match status" value="1"/>
</dbReference>
<dbReference type="SMART" id="SM00388">
    <property type="entry name" value="HisKA"/>
    <property type="match status" value="1"/>
</dbReference>
<evidence type="ECO:0000313" key="8">
    <source>
        <dbReference type="Proteomes" id="UP001057520"/>
    </source>
</evidence>
<dbReference type="Pfam" id="PF00512">
    <property type="entry name" value="HisKA"/>
    <property type="match status" value="1"/>
</dbReference>
<dbReference type="Gene3D" id="3.30.565.10">
    <property type="entry name" value="Histidine kinase-like ATPase, C-terminal domain"/>
    <property type="match status" value="1"/>
</dbReference>
<protein>
    <recommendedName>
        <fullName evidence="2">histidine kinase</fullName>
        <ecNumber evidence="2">2.7.13.3</ecNumber>
    </recommendedName>
</protein>
<dbReference type="SUPFAM" id="SSF55874">
    <property type="entry name" value="ATPase domain of HSP90 chaperone/DNA topoisomerase II/histidine kinase"/>
    <property type="match status" value="1"/>
</dbReference>
<evidence type="ECO:0000313" key="7">
    <source>
        <dbReference type="EMBL" id="USQ95412.1"/>
    </source>
</evidence>
<dbReference type="PANTHER" id="PTHR43065">
    <property type="entry name" value="SENSOR HISTIDINE KINASE"/>
    <property type="match status" value="1"/>
</dbReference>
<reference evidence="7 8" key="1">
    <citation type="submission" date="2022-04" db="EMBL/GenBank/DDBJ databases">
        <title>Genome sequence of soybean root-associated Caulobacter segnis RL271.</title>
        <authorList>
            <person name="Longley R."/>
            <person name="Bonito G."/>
            <person name="Trigodet F."/>
            <person name="Crosson S."/>
            <person name="Fiebig A."/>
        </authorList>
    </citation>
    <scope>NUCLEOTIDE SEQUENCE [LARGE SCALE GENOMIC DNA]</scope>
    <source>
        <strain evidence="7 8">RL271</strain>
    </source>
</reference>
<evidence type="ECO:0000259" key="6">
    <source>
        <dbReference type="PROSITE" id="PS50110"/>
    </source>
</evidence>
<dbReference type="InterPro" id="IPR013656">
    <property type="entry name" value="PAS_4"/>
</dbReference>
<dbReference type="EC" id="2.7.13.3" evidence="2"/>
<dbReference type="SMART" id="SM00448">
    <property type="entry name" value="REC"/>
    <property type="match status" value="1"/>
</dbReference>
<keyword evidence="7" id="KW-0547">Nucleotide-binding</keyword>
<comment type="catalytic activity">
    <reaction evidence="1">
        <text>ATP + protein L-histidine = ADP + protein N-phospho-L-histidine.</text>
        <dbReference type="EC" id="2.7.13.3"/>
    </reaction>
</comment>
<dbReference type="InterPro" id="IPR035965">
    <property type="entry name" value="PAS-like_dom_sf"/>
</dbReference>
<dbReference type="Gene3D" id="1.10.287.130">
    <property type="match status" value="1"/>
</dbReference>
<dbReference type="Gene3D" id="3.40.50.2300">
    <property type="match status" value="1"/>
</dbReference>
<evidence type="ECO:0000256" key="2">
    <source>
        <dbReference type="ARBA" id="ARBA00012438"/>
    </source>
</evidence>
<feature type="domain" description="Histidine kinase" evidence="5">
    <location>
        <begin position="163"/>
        <end position="383"/>
    </location>
</feature>
<dbReference type="CDD" id="cd00082">
    <property type="entry name" value="HisKA"/>
    <property type="match status" value="1"/>
</dbReference>
<dbReference type="SMART" id="SM00387">
    <property type="entry name" value="HATPase_c"/>
    <property type="match status" value="1"/>
</dbReference>
<dbReference type="PRINTS" id="PR00344">
    <property type="entry name" value="BCTRLSENSOR"/>
</dbReference>
<dbReference type="InterPro" id="IPR004358">
    <property type="entry name" value="Sig_transdc_His_kin-like_C"/>
</dbReference>
<keyword evidence="7" id="KW-0067">ATP-binding</keyword>
<keyword evidence="8" id="KW-1185">Reference proteome</keyword>
<organism evidence="7 8">
    <name type="scientific">Caulobacter segnis</name>
    <dbReference type="NCBI Taxonomy" id="88688"/>
    <lineage>
        <taxon>Bacteria</taxon>
        <taxon>Pseudomonadati</taxon>
        <taxon>Pseudomonadota</taxon>
        <taxon>Alphaproteobacteria</taxon>
        <taxon>Caulobacterales</taxon>
        <taxon>Caulobacteraceae</taxon>
        <taxon>Caulobacter</taxon>
    </lineage>
</organism>
<evidence type="ECO:0000256" key="3">
    <source>
        <dbReference type="ARBA" id="ARBA00022553"/>
    </source>
</evidence>
<dbReference type="PANTHER" id="PTHR43065:SF42">
    <property type="entry name" value="TWO-COMPONENT SENSOR PPRA"/>
    <property type="match status" value="1"/>
</dbReference>
<dbReference type="InterPro" id="IPR003661">
    <property type="entry name" value="HisK_dim/P_dom"/>
</dbReference>
<dbReference type="SUPFAM" id="SSF47384">
    <property type="entry name" value="Homodimeric domain of signal transducing histidine kinase"/>
    <property type="match status" value="1"/>
</dbReference>
<feature type="modified residue" description="4-aspartylphosphate" evidence="4">
    <location>
        <position position="454"/>
    </location>
</feature>
<dbReference type="SUPFAM" id="SSF55785">
    <property type="entry name" value="PYP-like sensor domain (PAS domain)"/>
    <property type="match status" value="1"/>
</dbReference>
<dbReference type="EMBL" id="CP096040">
    <property type="protein sequence ID" value="USQ95412.1"/>
    <property type="molecule type" value="Genomic_DNA"/>
</dbReference>
<dbReference type="PROSITE" id="PS50109">
    <property type="entry name" value="HIS_KIN"/>
    <property type="match status" value="1"/>
</dbReference>
<dbReference type="InterPro" id="IPR036890">
    <property type="entry name" value="HATPase_C_sf"/>
</dbReference>
<proteinExistence type="predicted"/>
<dbReference type="Gene3D" id="3.30.450.20">
    <property type="entry name" value="PAS domain"/>
    <property type="match status" value="1"/>
</dbReference>
<sequence length="524" mass="56768">MTVAMAPDFKAFFDASPAPIIVVEPPNWSIVAANRARLEITDTTLDQQLGRPLFDVFPDDPADPTADGVENLTASLNRVMTTRRADTMPTQRYAVRDVHGAFVERWWSPINIPVLNEKGEVAFIIHQVEEVTETEKMRGELVTAQDQLRQSQKMEAMGQLTGGVAHDFNNLLMPILGSLDMLQRRGLGDERDRRLIDGALQSAERARVLVQRLLAFARRQPLQRVAVNLATLVQGLTGLLETTVGPTIAIQTKIEPDLPLAIGDPNQLEMAVVNLAVNARDAMGNGGALVLIARRESVRDGHRSGLTSGEYLYLAVVDTGSGMEEETLQRAVEPFFSTKGIGRGTGLGLSMVHGLTAQLGGALTLQSKIGQGTTVELWLPKSDAPVVVSKAGDAESRREAIRGRVLLVDDEELVRTTTADMLVDLGFEVIEAASAPEALSTLELVDDVRLVVTDHLMPGCTGVELRAQIRANRPDLPILIVSGYAETEGIAADLPRLTKPFRSNELAEAVRRLLAEPSPGIGLS</sequence>
<dbReference type="SUPFAM" id="SSF52172">
    <property type="entry name" value="CheY-like"/>
    <property type="match status" value="1"/>
</dbReference>
<evidence type="ECO:0000259" key="5">
    <source>
        <dbReference type="PROSITE" id="PS50109"/>
    </source>
</evidence>
<dbReference type="Pfam" id="PF08448">
    <property type="entry name" value="PAS_4"/>
    <property type="match status" value="1"/>
</dbReference>
<gene>
    <name evidence="7" type="ORF">MZV50_23160</name>
</gene>
<evidence type="ECO:0000256" key="1">
    <source>
        <dbReference type="ARBA" id="ARBA00000085"/>
    </source>
</evidence>
<dbReference type="InterPro" id="IPR003594">
    <property type="entry name" value="HATPase_dom"/>
</dbReference>
<dbReference type="InterPro" id="IPR001789">
    <property type="entry name" value="Sig_transdc_resp-reg_receiver"/>
</dbReference>